<dbReference type="InterPro" id="IPR029058">
    <property type="entry name" value="AB_hydrolase_fold"/>
</dbReference>
<dbReference type="SUPFAM" id="SSF53474">
    <property type="entry name" value="alpha/beta-Hydrolases"/>
    <property type="match status" value="1"/>
</dbReference>
<evidence type="ECO:0000313" key="5">
    <source>
        <dbReference type="Proteomes" id="UP000290204"/>
    </source>
</evidence>
<dbReference type="Proteomes" id="UP000290204">
    <property type="component" value="Unassembled WGS sequence"/>
</dbReference>
<feature type="domain" description="AB hydrolase-1" evidence="3">
    <location>
        <begin position="82"/>
        <end position="196"/>
    </location>
</feature>
<dbReference type="Gene3D" id="3.40.50.1820">
    <property type="entry name" value="alpha/beta hydrolase"/>
    <property type="match status" value="1"/>
</dbReference>
<evidence type="ECO:0000256" key="1">
    <source>
        <dbReference type="ARBA" id="ARBA00022801"/>
    </source>
</evidence>
<gene>
    <name evidence="4" type="ORF">ESA94_10795</name>
</gene>
<feature type="transmembrane region" description="Helical" evidence="2">
    <location>
        <begin position="7"/>
        <end position="25"/>
    </location>
</feature>
<keyword evidence="5" id="KW-1185">Reference proteome</keyword>
<dbReference type="RefSeq" id="WP_129130896.1">
    <property type="nucleotide sequence ID" value="NZ_SDHW01000002.1"/>
</dbReference>
<accession>A0A4V1M7Q9</accession>
<keyword evidence="2" id="KW-1133">Transmembrane helix</keyword>
<evidence type="ECO:0000259" key="3">
    <source>
        <dbReference type="Pfam" id="PF00561"/>
    </source>
</evidence>
<sequence>MQFLKRLLKWFAILLLVLSVIYFLGPNPSTPVYTNTLPVVPAQATALENYIAANEAQHKIKPQNEARIVWHNDSTKQKTAYAIVYLHGFSASQEEGAPVHKAIAKKFGCNLYLARLAEHGIDTTEAMQNLTAENYWESVKQAYAIGKQLGNKVIVMGTSTGGSNALQLAASFPDVYALVLLSPNIAINDPNAWLANNPWGLQIARLVKKSDYHITKDQRDIYKAYWYSKYRLEAVVNLQEYLETAMTDETFSNVKQPTLLLYYYKDEVHQDSVVKVGAMLQMFDKLGTVAEQKRKVAMPNTGDHVIGGYIKSNDYQGVETEVTKFMMEVLKLPISNK</sequence>
<keyword evidence="2" id="KW-0472">Membrane</keyword>
<dbReference type="PANTHER" id="PTHR43798:SF31">
    <property type="entry name" value="AB HYDROLASE SUPERFAMILY PROTEIN YCLE"/>
    <property type="match status" value="1"/>
</dbReference>
<dbReference type="GO" id="GO:0016020">
    <property type="term" value="C:membrane"/>
    <property type="evidence" value="ECO:0007669"/>
    <property type="project" value="TreeGrafter"/>
</dbReference>
<keyword evidence="1 4" id="KW-0378">Hydrolase</keyword>
<dbReference type="GO" id="GO:0016787">
    <property type="term" value="F:hydrolase activity"/>
    <property type="evidence" value="ECO:0007669"/>
    <property type="project" value="UniProtKB-KW"/>
</dbReference>
<reference evidence="4 5" key="1">
    <citation type="submission" date="2019-01" db="EMBL/GenBank/DDBJ databases">
        <title>Lacibacter sp. strain TTM-7.</title>
        <authorList>
            <person name="Chen W.-M."/>
        </authorList>
    </citation>
    <scope>NUCLEOTIDE SEQUENCE [LARGE SCALE GENOMIC DNA]</scope>
    <source>
        <strain evidence="4 5">TTM-7</strain>
    </source>
</reference>
<organism evidence="4 5">
    <name type="scientific">Lacibacter luteus</name>
    <dbReference type="NCBI Taxonomy" id="2508719"/>
    <lineage>
        <taxon>Bacteria</taxon>
        <taxon>Pseudomonadati</taxon>
        <taxon>Bacteroidota</taxon>
        <taxon>Chitinophagia</taxon>
        <taxon>Chitinophagales</taxon>
        <taxon>Chitinophagaceae</taxon>
        <taxon>Lacibacter</taxon>
    </lineage>
</organism>
<dbReference type="InterPro" id="IPR050266">
    <property type="entry name" value="AB_hydrolase_sf"/>
</dbReference>
<dbReference type="Pfam" id="PF00561">
    <property type="entry name" value="Abhydrolase_1"/>
    <property type="match status" value="1"/>
</dbReference>
<dbReference type="AlphaFoldDB" id="A0A4V1M7Q9"/>
<dbReference type="OrthoDB" id="5416147at2"/>
<dbReference type="EMBL" id="SDHW01000002">
    <property type="protein sequence ID" value="RXK60935.1"/>
    <property type="molecule type" value="Genomic_DNA"/>
</dbReference>
<keyword evidence="2" id="KW-0812">Transmembrane</keyword>
<evidence type="ECO:0000256" key="2">
    <source>
        <dbReference type="SAM" id="Phobius"/>
    </source>
</evidence>
<name>A0A4V1M7Q9_9BACT</name>
<evidence type="ECO:0000313" key="4">
    <source>
        <dbReference type="EMBL" id="RXK60935.1"/>
    </source>
</evidence>
<protein>
    <submittedName>
        <fullName evidence="4">Alpha/beta hydrolase</fullName>
    </submittedName>
</protein>
<comment type="caution">
    <text evidence="4">The sequence shown here is derived from an EMBL/GenBank/DDBJ whole genome shotgun (WGS) entry which is preliminary data.</text>
</comment>
<dbReference type="InterPro" id="IPR000073">
    <property type="entry name" value="AB_hydrolase_1"/>
</dbReference>
<proteinExistence type="predicted"/>
<dbReference type="PANTHER" id="PTHR43798">
    <property type="entry name" value="MONOACYLGLYCEROL LIPASE"/>
    <property type="match status" value="1"/>
</dbReference>